<organism evidence="1 2">
    <name type="scientific">Paenibacillus alvei TS-15</name>
    <dbReference type="NCBI Taxonomy" id="1117108"/>
    <lineage>
        <taxon>Bacteria</taxon>
        <taxon>Bacillati</taxon>
        <taxon>Bacillota</taxon>
        <taxon>Bacilli</taxon>
        <taxon>Bacillales</taxon>
        <taxon>Paenibacillaceae</taxon>
        <taxon>Paenibacillus</taxon>
    </lineage>
</organism>
<accession>S9STW7</accession>
<evidence type="ECO:0000313" key="1">
    <source>
        <dbReference type="EMBL" id="EPY08109.1"/>
    </source>
</evidence>
<sequence length="58" mass="6645">KKSADQFYKSVMDKAFKPKGMPKAPVVKELSRAQKRNLETLDNIVNKHLTEMDFSGTF</sequence>
<feature type="non-terminal residue" evidence="1">
    <location>
        <position position="1"/>
    </location>
</feature>
<reference evidence="1 2" key="1">
    <citation type="submission" date="2013-05" db="EMBL/GenBank/DDBJ databases">
        <authorList>
            <person name="Strain E.A."/>
            <person name="Brown E."/>
            <person name="Allard M.W."/>
            <person name="Luo Y.L."/>
        </authorList>
    </citation>
    <scope>NUCLEOTIDE SEQUENCE [LARGE SCALE GENOMIC DNA]</scope>
    <source>
        <strain evidence="1 2">TS-15</strain>
    </source>
</reference>
<evidence type="ECO:0000313" key="2">
    <source>
        <dbReference type="Proteomes" id="UP000015344"/>
    </source>
</evidence>
<name>S9STW7_PAEAL</name>
<proteinExistence type="predicted"/>
<dbReference type="AlphaFoldDB" id="S9STW7"/>
<comment type="caution">
    <text evidence="1">The sequence shown here is derived from an EMBL/GenBank/DDBJ whole genome shotgun (WGS) entry which is preliminary data.</text>
</comment>
<dbReference type="EMBL" id="ATMT01000027">
    <property type="protein sequence ID" value="EPY08109.1"/>
    <property type="molecule type" value="Genomic_DNA"/>
</dbReference>
<protein>
    <submittedName>
        <fullName evidence="1">Uncharacterized protein</fullName>
    </submittedName>
</protein>
<dbReference type="Proteomes" id="UP000015344">
    <property type="component" value="Unassembled WGS sequence"/>
</dbReference>
<gene>
    <name evidence="1" type="ORF">PAALTS15_06534</name>
</gene>